<name>A0A653E459_9PSED</name>
<feature type="transmembrane region" description="Helical" evidence="1">
    <location>
        <begin position="35"/>
        <end position="52"/>
    </location>
</feature>
<keyword evidence="1" id="KW-0472">Membrane</keyword>
<dbReference type="EMBL" id="LR215729">
    <property type="protein sequence ID" value="VEV97507.1"/>
    <property type="molecule type" value="Genomic_DNA"/>
</dbReference>
<evidence type="ECO:0000256" key="1">
    <source>
        <dbReference type="SAM" id="Phobius"/>
    </source>
</evidence>
<accession>A0A653E459</accession>
<keyword evidence="1" id="KW-0812">Transmembrane</keyword>
<dbReference type="AlphaFoldDB" id="A0A653E459"/>
<evidence type="ECO:0000313" key="2">
    <source>
        <dbReference type="EMBL" id="VEV97507.1"/>
    </source>
</evidence>
<gene>
    <name evidence="2" type="ORF">PMYSY11_2462</name>
</gene>
<organism evidence="2">
    <name type="scientific">Pseudomonas marincola</name>
    <dbReference type="NCBI Taxonomy" id="437900"/>
    <lineage>
        <taxon>Bacteria</taxon>
        <taxon>Pseudomonadati</taxon>
        <taxon>Pseudomonadota</taxon>
        <taxon>Gammaproteobacteria</taxon>
        <taxon>Pseudomonadales</taxon>
        <taxon>Pseudomonadaceae</taxon>
        <taxon>Pseudomonas</taxon>
    </lineage>
</organism>
<reference evidence="2" key="1">
    <citation type="submission" date="2019-02" db="EMBL/GenBank/DDBJ databases">
        <authorList>
            <consortium name="Genoscope - CEA"/>
            <person name="William W."/>
        </authorList>
    </citation>
    <scope>NUCLEOTIDE SEQUENCE [LARGE SCALE GENOMIC DNA]</scope>
    <source>
        <strain evidence="2">YSy11</strain>
    </source>
</reference>
<sequence>MYKDLWRDSFELGSILPKFQVYAALSGLNSLHSPLSLFVHGFFMYRFCIVCCRRLQLR</sequence>
<protein>
    <submittedName>
        <fullName evidence="2">Uncharacterized protein</fullName>
    </submittedName>
</protein>
<proteinExistence type="predicted"/>
<keyword evidence="1" id="KW-1133">Transmembrane helix</keyword>